<dbReference type="OrthoDB" id="6865691at2"/>
<reference evidence="1 2" key="1">
    <citation type="journal article" date="2015" name="PLoS ONE">
        <title>Rice-Infecting Pseudomonas Genomes Are Highly Accessorized and Harbor Multiple Putative Virulence Mechanisms to Cause Sheath Brown Rot.</title>
        <authorList>
            <person name="Quibod I.L."/>
            <person name="Grande G."/>
            <person name="Oreiro E.G."/>
            <person name="Borja F.N."/>
            <person name="Dossa G.S."/>
            <person name="Mauleon R."/>
            <person name="Cruz C.V."/>
            <person name="Oliva R."/>
        </authorList>
    </citation>
    <scope>NUCLEOTIDE SEQUENCE [LARGE SCALE GENOMIC DNA]</scope>
    <source>
        <strain evidence="1 2">IRRI 6609</strain>
    </source>
</reference>
<protein>
    <submittedName>
        <fullName evidence="1">Uncharacterized protein</fullName>
    </submittedName>
</protein>
<organism evidence="1 2">
    <name type="scientific">Pseudomonas asplenii</name>
    <dbReference type="NCBI Taxonomy" id="53407"/>
    <lineage>
        <taxon>Bacteria</taxon>
        <taxon>Pseudomonadati</taxon>
        <taxon>Pseudomonadota</taxon>
        <taxon>Gammaproteobacteria</taxon>
        <taxon>Pseudomonadales</taxon>
        <taxon>Pseudomonadaceae</taxon>
        <taxon>Pseudomonas</taxon>
    </lineage>
</organism>
<dbReference type="RefSeq" id="WP_054061423.1">
    <property type="nucleotide sequence ID" value="NZ_JAQMZR010000015.1"/>
</dbReference>
<dbReference type="EMBL" id="JSYZ01000028">
    <property type="protein sequence ID" value="KPA87552.1"/>
    <property type="molecule type" value="Genomic_DNA"/>
</dbReference>
<accession>A0A0M9GCC4</accession>
<dbReference type="AlphaFoldDB" id="A0A0M9GCC4"/>
<evidence type="ECO:0000313" key="1">
    <source>
        <dbReference type="EMBL" id="KPA87552.1"/>
    </source>
</evidence>
<comment type="caution">
    <text evidence="1">The sequence shown here is derived from an EMBL/GenBank/DDBJ whole genome shotgun (WGS) entry which is preliminary data.</text>
</comment>
<dbReference type="PATRIC" id="fig|50340.43.peg.3653"/>
<sequence>MGQLKEALKLFNDEELENVREHVKTLFDLGKARATVAELELTNRLNTSLGSDNQIVPISNIIDTYSEVHAYNPAVTDRQVLGAVMGPLEKIVAGGSARMRNVIGSQIADIIRTFLAHDEELTAGKDRYFVLTDGPSIVKLDLRIWATPVNARDIREKIQKILVISAVKSSIDIQKTNLNTFISLYQSQLSRSSLSPHEVIEEITQATEIIRALKSFAAPI</sequence>
<name>A0A0M9GCC4_9PSED</name>
<gene>
    <name evidence="1" type="ORF">PF66_05935</name>
</gene>
<dbReference type="Proteomes" id="UP000037931">
    <property type="component" value="Unassembled WGS sequence"/>
</dbReference>
<proteinExistence type="predicted"/>
<keyword evidence="2" id="KW-1185">Reference proteome</keyword>
<evidence type="ECO:0000313" key="2">
    <source>
        <dbReference type="Proteomes" id="UP000037931"/>
    </source>
</evidence>